<evidence type="ECO:0000313" key="1">
    <source>
        <dbReference type="EMBL" id="RQP25852.1"/>
    </source>
</evidence>
<proteinExistence type="predicted"/>
<name>A0A3N7J4U5_9BURK</name>
<organism evidence="1 2">
    <name type="scientific">Piscinibacter terrae</name>
    <dbReference type="NCBI Taxonomy" id="2496871"/>
    <lineage>
        <taxon>Bacteria</taxon>
        <taxon>Pseudomonadati</taxon>
        <taxon>Pseudomonadota</taxon>
        <taxon>Betaproteobacteria</taxon>
        <taxon>Burkholderiales</taxon>
        <taxon>Sphaerotilaceae</taxon>
        <taxon>Piscinibacter</taxon>
    </lineage>
</organism>
<sequence>MAALNTYTIGAAPGVAEATRCKSTRFVDIPVVVDRWLQLTFSVPRDQRAAYVAWLNATSEDVNVKSNEQLLKGAWHALASGFDALAGHDGRPRVIRYVVRMTPADCTYIEKMQFTPSSAKRQLVFPIAVHAPGLLGPASASVIQSLFEVTAHETTHAFDIYPYSVERLKWLKSSEPVAAHDPASPMNLNAEIRAVSVERCLRRLIMPRPEGFDYLASLWLEHRTEFQLKVQQEPRLRIWERTFEREQSLVGPNILSNRDEDVVRLLGQCAIYMQDKDTVDSYAASGAGQLAAAKVFRNVRSSWAPVHFKDYSYPP</sequence>
<reference evidence="1 2" key="1">
    <citation type="submission" date="2018-08" db="EMBL/GenBank/DDBJ databases">
        <authorList>
            <person name="Khan S.A."/>
            <person name="Jeon C.O."/>
            <person name="Chun B.H."/>
            <person name="Jeong S.E."/>
        </authorList>
    </citation>
    <scope>NUCLEOTIDE SEQUENCE [LARGE SCALE GENOMIC DNA]</scope>
    <source>
        <strain evidence="1 2">S-16</strain>
    </source>
</reference>
<accession>A0A3N7J4U5</accession>
<gene>
    <name evidence="1" type="ORF">DZC73_02025</name>
</gene>
<protein>
    <submittedName>
        <fullName evidence="1">Uncharacterized protein</fullName>
    </submittedName>
</protein>
<comment type="caution">
    <text evidence="1">The sequence shown here is derived from an EMBL/GenBank/DDBJ whole genome shotgun (WGS) entry which is preliminary data.</text>
</comment>
<dbReference type="AlphaFoldDB" id="A0A3N7J4U5"/>
<keyword evidence="2" id="KW-1185">Reference proteome</keyword>
<dbReference type="EMBL" id="QUSW01000001">
    <property type="protein sequence ID" value="RQP25852.1"/>
    <property type="molecule type" value="Genomic_DNA"/>
</dbReference>
<reference evidence="1 2" key="2">
    <citation type="submission" date="2018-12" db="EMBL/GenBank/DDBJ databases">
        <title>Rhizobacter gummiphilus sp. nov., a rubber-degrading bacterium isolated from the soil of a botanical garden in Japan.</title>
        <authorList>
            <person name="Shunsuke S.S."/>
        </authorList>
    </citation>
    <scope>NUCLEOTIDE SEQUENCE [LARGE SCALE GENOMIC DNA]</scope>
    <source>
        <strain evidence="1 2">S-16</strain>
    </source>
</reference>
<dbReference type="Proteomes" id="UP000267464">
    <property type="component" value="Unassembled WGS sequence"/>
</dbReference>
<evidence type="ECO:0000313" key="2">
    <source>
        <dbReference type="Proteomes" id="UP000267464"/>
    </source>
</evidence>